<comment type="caution">
    <text evidence="1">The sequence shown here is derived from an EMBL/GenBank/DDBJ whole genome shotgun (WGS) entry which is preliminary data.</text>
</comment>
<protein>
    <submittedName>
        <fullName evidence="1">Uncharacterized protein</fullName>
    </submittedName>
</protein>
<accession>J9DYE1</accession>
<dbReference type="EMBL" id="ADBV01011642">
    <property type="protein sequence ID" value="EJW74758.1"/>
    <property type="molecule type" value="Genomic_DNA"/>
</dbReference>
<reference evidence="2" key="1">
    <citation type="submission" date="2012-08" db="EMBL/GenBank/DDBJ databases">
        <title>The Genome Sequence of Wuchereria bancrofti.</title>
        <authorList>
            <person name="Nutman T.B."/>
            <person name="Fink D.L."/>
            <person name="Russ C."/>
            <person name="Young S."/>
            <person name="Zeng Q."/>
            <person name="Koehrsen M."/>
            <person name="Alvarado L."/>
            <person name="Berlin A."/>
            <person name="Chapman S.B."/>
            <person name="Chen Z."/>
            <person name="Freedman E."/>
            <person name="Gellesch M."/>
            <person name="Goldberg J."/>
            <person name="Griggs A."/>
            <person name="Gujja S."/>
            <person name="Heilman E.R."/>
            <person name="Heiman D."/>
            <person name="Hepburn T."/>
            <person name="Howarth C."/>
            <person name="Jen D."/>
            <person name="Larson L."/>
            <person name="Lewis B."/>
            <person name="Mehta T."/>
            <person name="Park D."/>
            <person name="Pearson M."/>
            <person name="Roberts A."/>
            <person name="Saif S."/>
            <person name="Shea T."/>
            <person name="Shenoy N."/>
            <person name="Sisk P."/>
            <person name="Stolte C."/>
            <person name="Sykes S."/>
            <person name="Walk T."/>
            <person name="White J."/>
            <person name="Yandava C."/>
            <person name="Haas B."/>
            <person name="Henn M.R."/>
            <person name="Nusbaum C."/>
            <person name="Birren B."/>
        </authorList>
    </citation>
    <scope>NUCLEOTIDE SEQUENCE [LARGE SCALE GENOMIC DNA]</scope>
    <source>
        <strain evidence="2">NA</strain>
    </source>
</reference>
<sequence>MYIKLDERLPALKSIKEASRSASPPSEPLPSEIEEITAIEDDKELEQQRWAERAIGKEAWERRQQSGEYDSASISSSIANRFRIKKQERDRTNG</sequence>
<evidence type="ECO:0000313" key="1">
    <source>
        <dbReference type="EMBL" id="EJW74758.1"/>
    </source>
</evidence>
<proteinExistence type="predicted"/>
<dbReference type="AlphaFoldDB" id="J9DYE1"/>
<name>J9DYE1_WUCBA</name>
<dbReference type="Proteomes" id="UP000004810">
    <property type="component" value="Unassembled WGS sequence"/>
</dbReference>
<gene>
    <name evidence="1" type="ORF">WUBG_14334</name>
</gene>
<organism evidence="1 2">
    <name type="scientific">Wuchereria bancrofti</name>
    <dbReference type="NCBI Taxonomy" id="6293"/>
    <lineage>
        <taxon>Eukaryota</taxon>
        <taxon>Metazoa</taxon>
        <taxon>Ecdysozoa</taxon>
        <taxon>Nematoda</taxon>
        <taxon>Chromadorea</taxon>
        <taxon>Rhabditida</taxon>
        <taxon>Spirurina</taxon>
        <taxon>Spiruromorpha</taxon>
        <taxon>Filarioidea</taxon>
        <taxon>Onchocercidae</taxon>
        <taxon>Wuchereria</taxon>
    </lineage>
</organism>
<evidence type="ECO:0000313" key="2">
    <source>
        <dbReference type="Proteomes" id="UP000004810"/>
    </source>
</evidence>